<proteinExistence type="predicted"/>
<protein>
    <submittedName>
        <fullName evidence="2">Uncharacterized protein</fullName>
    </submittedName>
</protein>
<dbReference type="KEGG" id="nai:NECAME_10253"/>
<name>W2TC54_NECAM</name>
<reference evidence="3" key="1">
    <citation type="journal article" date="2014" name="Nat. Genet.">
        <title>Genome of the human hookworm Necator americanus.</title>
        <authorList>
            <person name="Tang Y.T."/>
            <person name="Gao X."/>
            <person name="Rosa B.A."/>
            <person name="Abubucker S."/>
            <person name="Hallsworth-Pepin K."/>
            <person name="Martin J."/>
            <person name="Tyagi R."/>
            <person name="Heizer E."/>
            <person name="Zhang X."/>
            <person name="Bhonagiri-Palsikar V."/>
            <person name="Minx P."/>
            <person name="Warren W.C."/>
            <person name="Wang Q."/>
            <person name="Zhan B."/>
            <person name="Hotez P.J."/>
            <person name="Sternberg P.W."/>
            <person name="Dougall A."/>
            <person name="Gaze S.T."/>
            <person name="Mulvenna J."/>
            <person name="Sotillo J."/>
            <person name="Ranganathan S."/>
            <person name="Rabelo E.M."/>
            <person name="Wilson R.K."/>
            <person name="Felgner P.L."/>
            <person name="Bethony J."/>
            <person name="Hawdon J.M."/>
            <person name="Gasser R.B."/>
            <person name="Loukas A."/>
            <person name="Mitreva M."/>
        </authorList>
    </citation>
    <scope>NUCLEOTIDE SEQUENCE [LARGE SCALE GENOMIC DNA]</scope>
</reference>
<sequence>MAGKAACRGHSEGVFSDGKLHCACPQPQVDLGNGLPVSVVPKPTHDTLASRMSIRPKPAIRKRQRS</sequence>
<organism evidence="2 3">
    <name type="scientific">Necator americanus</name>
    <name type="common">Human hookworm</name>
    <dbReference type="NCBI Taxonomy" id="51031"/>
    <lineage>
        <taxon>Eukaryota</taxon>
        <taxon>Metazoa</taxon>
        <taxon>Ecdysozoa</taxon>
        <taxon>Nematoda</taxon>
        <taxon>Chromadorea</taxon>
        <taxon>Rhabditida</taxon>
        <taxon>Rhabditina</taxon>
        <taxon>Rhabditomorpha</taxon>
        <taxon>Strongyloidea</taxon>
        <taxon>Ancylostomatidae</taxon>
        <taxon>Bunostominae</taxon>
        <taxon>Necator</taxon>
    </lineage>
</organism>
<dbReference type="EMBL" id="KI659838">
    <property type="protein sequence ID" value="ETN78592.1"/>
    <property type="molecule type" value="Genomic_DNA"/>
</dbReference>
<feature type="region of interest" description="Disordered" evidence="1">
    <location>
        <begin position="43"/>
        <end position="66"/>
    </location>
</feature>
<accession>W2TC54</accession>
<evidence type="ECO:0000313" key="3">
    <source>
        <dbReference type="Proteomes" id="UP000053676"/>
    </source>
</evidence>
<dbReference type="Proteomes" id="UP000053676">
    <property type="component" value="Unassembled WGS sequence"/>
</dbReference>
<dbReference type="AlphaFoldDB" id="W2TC54"/>
<evidence type="ECO:0000313" key="2">
    <source>
        <dbReference type="EMBL" id="ETN78592.1"/>
    </source>
</evidence>
<keyword evidence="3" id="KW-1185">Reference proteome</keyword>
<gene>
    <name evidence="2" type="ORF">NECAME_10253</name>
</gene>
<evidence type="ECO:0000256" key="1">
    <source>
        <dbReference type="SAM" id="MobiDB-lite"/>
    </source>
</evidence>